<evidence type="ECO:0000256" key="1">
    <source>
        <dbReference type="ARBA" id="ARBA00022801"/>
    </source>
</evidence>
<dbReference type="OrthoDB" id="9772024at2"/>
<dbReference type="PANTHER" id="PTHR30404:SF0">
    <property type="entry name" value="N-ACETYLMURAMOYL-L-ALANINE AMIDASE AMIC"/>
    <property type="match status" value="1"/>
</dbReference>
<dbReference type="Gene3D" id="3.40.630.40">
    <property type="entry name" value="Zn-dependent exopeptidases"/>
    <property type="match status" value="1"/>
</dbReference>
<evidence type="ECO:0000313" key="3">
    <source>
        <dbReference type="EMBL" id="SFG95621.1"/>
    </source>
</evidence>
<organism evidence="3 4">
    <name type="scientific">Desulfotruncus arcticus DSM 17038</name>
    <dbReference type="NCBI Taxonomy" id="1121424"/>
    <lineage>
        <taxon>Bacteria</taxon>
        <taxon>Bacillati</taxon>
        <taxon>Bacillota</taxon>
        <taxon>Clostridia</taxon>
        <taxon>Eubacteriales</taxon>
        <taxon>Desulfallaceae</taxon>
        <taxon>Desulfotruncus</taxon>
    </lineage>
</organism>
<proteinExistence type="predicted"/>
<keyword evidence="1" id="KW-0378">Hydrolase</keyword>
<protein>
    <submittedName>
        <fullName evidence="3">N-acetylmuramoyl-L-alanine amidase</fullName>
    </submittedName>
</protein>
<dbReference type="AlphaFoldDB" id="A0A1I2W7Z6"/>
<dbReference type="Proteomes" id="UP000199337">
    <property type="component" value="Unassembled WGS sequence"/>
</dbReference>
<keyword evidence="4" id="KW-1185">Reference proteome</keyword>
<dbReference type="InterPro" id="IPR014234">
    <property type="entry name" value="Spore_CwlD"/>
</dbReference>
<dbReference type="NCBIfam" id="TIGR02883">
    <property type="entry name" value="spore_cwlD"/>
    <property type="match status" value="1"/>
</dbReference>
<feature type="domain" description="MurNAc-LAA" evidence="2">
    <location>
        <begin position="123"/>
        <end position="234"/>
    </location>
</feature>
<dbReference type="InterPro" id="IPR002508">
    <property type="entry name" value="MurNAc-LAA_cat"/>
</dbReference>
<dbReference type="InterPro" id="IPR050695">
    <property type="entry name" value="N-acetylmuramoyl_amidase_3"/>
</dbReference>
<gene>
    <name evidence="3" type="ORF">SAMN05660649_03321</name>
</gene>
<name>A0A1I2W7Z6_9FIRM</name>
<evidence type="ECO:0000259" key="2">
    <source>
        <dbReference type="SMART" id="SM00646"/>
    </source>
</evidence>
<dbReference type="GO" id="GO:0030288">
    <property type="term" value="C:outer membrane-bounded periplasmic space"/>
    <property type="evidence" value="ECO:0007669"/>
    <property type="project" value="TreeGrafter"/>
</dbReference>
<reference evidence="4" key="1">
    <citation type="submission" date="2016-10" db="EMBL/GenBank/DDBJ databases">
        <authorList>
            <person name="Varghese N."/>
            <person name="Submissions S."/>
        </authorList>
    </citation>
    <scope>NUCLEOTIDE SEQUENCE [LARGE SCALE GENOMIC DNA]</scope>
    <source>
        <strain evidence="4">DSM 17038</strain>
    </source>
</reference>
<evidence type="ECO:0000313" key="4">
    <source>
        <dbReference type="Proteomes" id="UP000199337"/>
    </source>
</evidence>
<dbReference type="PANTHER" id="PTHR30404">
    <property type="entry name" value="N-ACETYLMURAMOYL-L-ALANINE AMIDASE"/>
    <property type="match status" value="1"/>
</dbReference>
<sequence length="268" mass="29438">MIRVFRLKIRYILLTAVLLLAIASASNKVMDLLENRKVSVLSWSVANKVIVIDPGHGGIDPGSKGSNGTIEKEITLEMSKKLAAVLGQAGAIVIMTRETDTDLSDPGGGKLITRKRQDLSRRVGLANDRDADAFISIHVNSFKSGIREHGAQTFYQPNSAEGAKLAKCLQGELVRLMKNTNRKAKAVDYYATRNAEMPAAIVEIGFISNPKEEKLMCEEDYQGKLAYAIYSGIIKYFAEHTTPTDGNIDKDKAIETFMNNRGEVFDAP</sequence>
<dbReference type="STRING" id="341036.SAMN05660649_03321"/>
<dbReference type="RefSeq" id="WP_092472481.1">
    <property type="nucleotide sequence ID" value="NZ_FOOX01000012.1"/>
</dbReference>
<dbReference type="GO" id="GO:0008745">
    <property type="term" value="F:N-acetylmuramoyl-L-alanine amidase activity"/>
    <property type="evidence" value="ECO:0007669"/>
    <property type="project" value="InterPro"/>
</dbReference>
<dbReference type="Pfam" id="PF01520">
    <property type="entry name" value="Amidase_3"/>
    <property type="match status" value="1"/>
</dbReference>
<dbReference type="CDD" id="cd02696">
    <property type="entry name" value="MurNAc-LAA"/>
    <property type="match status" value="1"/>
</dbReference>
<dbReference type="SMART" id="SM00646">
    <property type="entry name" value="Ami_3"/>
    <property type="match status" value="1"/>
</dbReference>
<accession>A0A1I2W7Z6</accession>
<dbReference type="GO" id="GO:0009253">
    <property type="term" value="P:peptidoglycan catabolic process"/>
    <property type="evidence" value="ECO:0007669"/>
    <property type="project" value="InterPro"/>
</dbReference>
<dbReference type="EMBL" id="FOOX01000012">
    <property type="protein sequence ID" value="SFG95621.1"/>
    <property type="molecule type" value="Genomic_DNA"/>
</dbReference>
<dbReference type="SUPFAM" id="SSF53187">
    <property type="entry name" value="Zn-dependent exopeptidases"/>
    <property type="match status" value="1"/>
</dbReference>